<proteinExistence type="predicted"/>
<evidence type="ECO:0000313" key="3">
    <source>
        <dbReference type="Proteomes" id="UP000599437"/>
    </source>
</evidence>
<organism evidence="2 3">
    <name type="scientific">Streptomyces chryseus</name>
    <dbReference type="NCBI Taxonomy" id="68186"/>
    <lineage>
        <taxon>Bacteria</taxon>
        <taxon>Bacillati</taxon>
        <taxon>Actinomycetota</taxon>
        <taxon>Actinomycetes</taxon>
        <taxon>Kitasatosporales</taxon>
        <taxon>Streptomycetaceae</taxon>
        <taxon>Streptomyces</taxon>
    </lineage>
</organism>
<name>A0ABQ3E190_9ACTN</name>
<evidence type="ECO:0000313" key="2">
    <source>
        <dbReference type="EMBL" id="GHB23028.1"/>
    </source>
</evidence>
<dbReference type="EMBL" id="BMVO01000023">
    <property type="protein sequence ID" value="GHB23028.1"/>
    <property type="molecule type" value="Genomic_DNA"/>
</dbReference>
<dbReference type="Proteomes" id="UP000599437">
    <property type="component" value="Unassembled WGS sequence"/>
</dbReference>
<evidence type="ECO:0000259" key="1">
    <source>
        <dbReference type="Pfam" id="PF07179"/>
    </source>
</evidence>
<gene>
    <name evidence="2" type="ORF">GCM10010346_53270</name>
</gene>
<dbReference type="Pfam" id="PF07179">
    <property type="entry name" value="SseB"/>
    <property type="match status" value="1"/>
</dbReference>
<feature type="domain" description="SseB protein N-terminal" evidence="1">
    <location>
        <begin position="29"/>
        <end position="102"/>
    </location>
</feature>
<dbReference type="InterPro" id="IPR009839">
    <property type="entry name" value="SseB_N"/>
</dbReference>
<sequence>MLCMSDQDTGAGELPDAVREALLRGRWYFQRPERPGFMAIGQPESAVIPAFSSPGELARFAGACEWFSTTGEDLMTLLPEGHGLVVDLAGANPQLLPAEMLAPLRVEDAADE</sequence>
<protein>
    <recommendedName>
        <fullName evidence="1">SseB protein N-terminal domain-containing protein</fullName>
    </recommendedName>
</protein>
<comment type="caution">
    <text evidence="2">The sequence shown here is derived from an EMBL/GenBank/DDBJ whole genome shotgun (WGS) entry which is preliminary data.</text>
</comment>
<reference evidence="3" key="1">
    <citation type="journal article" date="2019" name="Int. J. Syst. Evol. Microbiol.">
        <title>The Global Catalogue of Microorganisms (GCM) 10K type strain sequencing project: providing services to taxonomists for standard genome sequencing and annotation.</title>
        <authorList>
            <consortium name="The Broad Institute Genomics Platform"/>
            <consortium name="The Broad Institute Genome Sequencing Center for Infectious Disease"/>
            <person name="Wu L."/>
            <person name="Ma J."/>
        </authorList>
    </citation>
    <scope>NUCLEOTIDE SEQUENCE [LARGE SCALE GENOMIC DNA]</scope>
    <source>
        <strain evidence="3">JCM 4737</strain>
    </source>
</reference>
<accession>A0ABQ3E190</accession>
<keyword evidence="3" id="KW-1185">Reference proteome</keyword>